<sequence length="216" mass="24323">MLRYALLSGLLAVTMAACAQNGPTGTEKVPDDMDTSNISQVEKATFGGGCFWCTEAQFQYLDGVVKVESGYAGGTVANPTYEEVCTGTTGHAEVIQVTYDPSKVSYEELLQAFWQSHDPTQLNRQGNDVGTQYRSVIFYHNEDQHKKAEYYKQKLQESGAYDKPVVTEIAPLTNFYAAEDYHQNYYNQNGSQPYCTYVIKPKLEKFKKAFKDKLKH</sequence>
<comment type="similarity">
    <text evidence="4">Belongs to the MsrA Met sulfoxide reductase family.</text>
</comment>
<comment type="catalytic activity">
    <reaction evidence="3 4">
        <text>[thioredoxin]-disulfide + L-methionine + H2O = L-methionine (S)-S-oxide + [thioredoxin]-dithiol</text>
        <dbReference type="Rhea" id="RHEA:19993"/>
        <dbReference type="Rhea" id="RHEA-COMP:10698"/>
        <dbReference type="Rhea" id="RHEA-COMP:10700"/>
        <dbReference type="ChEBI" id="CHEBI:15377"/>
        <dbReference type="ChEBI" id="CHEBI:29950"/>
        <dbReference type="ChEBI" id="CHEBI:50058"/>
        <dbReference type="ChEBI" id="CHEBI:57844"/>
        <dbReference type="ChEBI" id="CHEBI:58772"/>
        <dbReference type="EC" id="1.8.4.11"/>
    </reaction>
</comment>
<dbReference type="AlphaFoldDB" id="A0A1H7XLC7"/>
<keyword evidence="5" id="KW-0732">Signal</keyword>
<dbReference type="GO" id="GO:0033744">
    <property type="term" value="F:L-methionine:thioredoxin-disulfide S-oxidoreductase activity"/>
    <property type="evidence" value="ECO:0007669"/>
    <property type="project" value="RHEA"/>
</dbReference>
<feature type="active site" evidence="4">
    <location>
        <position position="50"/>
    </location>
</feature>
<dbReference type="Pfam" id="PF01625">
    <property type="entry name" value="PMSR"/>
    <property type="match status" value="1"/>
</dbReference>
<dbReference type="PROSITE" id="PS51257">
    <property type="entry name" value="PROKAR_LIPOPROTEIN"/>
    <property type="match status" value="1"/>
</dbReference>
<reference evidence="7 8" key="1">
    <citation type="submission" date="2016-10" db="EMBL/GenBank/DDBJ databases">
        <authorList>
            <person name="de Groot N.N."/>
        </authorList>
    </citation>
    <scope>NUCLEOTIDE SEQUENCE [LARGE SCALE GENOMIC DNA]</scope>
    <source>
        <strain evidence="7 8">DSM 21039</strain>
    </source>
</reference>
<evidence type="ECO:0000313" key="8">
    <source>
        <dbReference type="Proteomes" id="UP000198984"/>
    </source>
</evidence>
<dbReference type="EMBL" id="FOBB01000004">
    <property type="protein sequence ID" value="SEM33789.1"/>
    <property type="molecule type" value="Genomic_DNA"/>
</dbReference>
<feature type="chain" id="PRO_5011570940" description="Peptide methionine sulfoxide reductase MsrA" evidence="5">
    <location>
        <begin position="20"/>
        <end position="216"/>
    </location>
</feature>
<keyword evidence="1 4" id="KW-0560">Oxidoreductase</keyword>
<proteinExistence type="inferred from homology"/>
<dbReference type="RefSeq" id="WP_089914526.1">
    <property type="nucleotide sequence ID" value="NZ_FOBB01000004.1"/>
</dbReference>
<dbReference type="EC" id="1.8.4.11" evidence="4"/>
<dbReference type="HAMAP" id="MF_01401">
    <property type="entry name" value="MsrA"/>
    <property type="match status" value="1"/>
</dbReference>
<evidence type="ECO:0000256" key="2">
    <source>
        <dbReference type="ARBA" id="ARBA00047806"/>
    </source>
</evidence>
<evidence type="ECO:0000259" key="6">
    <source>
        <dbReference type="Pfam" id="PF01625"/>
    </source>
</evidence>
<dbReference type="OrthoDB" id="4174719at2"/>
<dbReference type="Gene3D" id="3.30.1060.10">
    <property type="entry name" value="Peptide methionine sulphoxide reductase MsrA"/>
    <property type="match status" value="1"/>
</dbReference>
<name>A0A1H7XLC7_9BACT</name>
<evidence type="ECO:0000256" key="3">
    <source>
        <dbReference type="ARBA" id="ARBA00048782"/>
    </source>
</evidence>
<comment type="function">
    <text evidence="4">Has an important function as a repair enzyme for proteins that have been inactivated by oxidation. Catalyzes the reversible oxidation-reduction of methionine sulfoxide in proteins to methionine.</text>
</comment>
<dbReference type="PANTHER" id="PTHR43774">
    <property type="entry name" value="PEPTIDE METHIONINE SULFOXIDE REDUCTASE"/>
    <property type="match status" value="1"/>
</dbReference>
<evidence type="ECO:0000313" key="7">
    <source>
        <dbReference type="EMBL" id="SEM33789.1"/>
    </source>
</evidence>
<keyword evidence="8" id="KW-1185">Reference proteome</keyword>
<feature type="signal peptide" evidence="5">
    <location>
        <begin position="1"/>
        <end position="19"/>
    </location>
</feature>
<dbReference type="PANTHER" id="PTHR43774:SF1">
    <property type="entry name" value="PEPTIDE METHIONINE SULFOXIDE REDUCTASE MSRA 2"/>
    <property type="match status" value="1"/>
</dbReference>
<accession>A0A1H7XLC7</accession>
<dbReference type="InterPro" id="IPR002569">
    <property type="entry name" value="Met_Sox_Rdtase_MsrA_dom"/>
</dbReference>
<evidence type="ECO:0000256" key="4">
    <source>
        <dbReference type="HAMAP-Rule" id="MF_01401"/>
    </source>
</evidence>
<dbReference type="NCBIfam" id="TIGR00401">
    <property type="entry name" value="msrA"/>
    <property type="match status" value="1"/>
</dbReference>
<dbReference type="InterPro" id="IPR036509">
    <property type="entry name" value="Met_Sox_Rdtase_MsrA_sf"/>
</dbReference>
<dbReference type="SUPFAM" id="SSF55068">
    <property type="entry name" value="Peptide methionine sulfoxide reductase"/>
    <property type="match status" value="1"/>
</dbReference>
<dbReference type="GO" id="GO:0008113">
    <property type="term" value="F:peptide-methionine (S)-S-oxide reductase activity"/>
    <property type="evidence" value="ECO:0007669"/>
    <property type="project" value="UniProtKB-UniRule"/>
</dbReference>
<gene>
    <name evidence="4" type="primary">msrA</name>
    <name evidence="7" type="ORF">SAMN04488505_10496</name>
</gene>
<comment type="catalytic activity">
    <reaction evidence="2 4">
        <text>L-methionyl-[protein] + [thioredoxin]-disulfide + H2O = L-methionyl-(S)-S-oxide-[protein] + [thioredoxin]-dithiol</text>
        <dbReference type="Rhea" id="RHEA:14217"/>
        <dbReference type="Rhea" id="RHEA-COMP:10698"/>
        <dbReference type="Rhea" id="RHEA-COMP:10700"/>
        <dbReference type="Rhea" id="RHEA-COMP:12313"/>
        <dbReference type="Rhea" id="RHEA-COMP:12315"/>
        <dbReference type="ChEBI" id="CHEBI:15377"/>
        <dbReference type="ChEBI" id="CHEBI:16044"/>
        <dbReference type="ChEBI" id="CHEBI:29950"/>
        <dbReference type="ChEBI" id="CHEBI:44120"/>
        <dbReference type="ChEBI" id="CHEBI:50058"/>
        <dbReference type="EC" id="1.8.4.11"/>
    </reaction>
</comment>
<protein>
    <recommendedName>
        <fullName evidence="4">Peptide methionine sulfoxide reductase MsrA</fullName>
        <shortName evidence="4">Protein-methionine-S-oxide reductase</shortName>
        <ecNumber evidence="4">1.8.4.11</ecNumber>
    </recommendedName>
    <alternativeName>
        <fullName evidence="4">Peptide-methionine (S)-S-oxide reductase</fullName>
        <shortName evidence="4">Peptide Met(O) reductase</shortName>
    </alternativeName>
</protein>
<evidence type="ECO:0000256" key="5">
    <source>
        <dbReference type="SAM" id="SignalP"/>
    </source>
</evidence>
<evidence type="ECO:0000256" key="1">
    <source>
        <dbReference type="ARBA" id="ARBA00023002"/>
    </source>
</evidence>
<feature type="domain" description="Peptide methionine sulphoxide reductase MsrA" evidence="6">
    <location>
        <begin position="43"/>
        <end position="195"/>
    </location>
</feature>
<dbReference type="STRING" id="573321.SAMN04488505_10496"/>
<dbReference type="Proteomes" id="UP000198984">
    <property type="component" value="Unassembled WGS sequence"/>
</dbReference>
<organism evidence="7 8">
    <name type="scientific">Chitinophaga rupis</name>
    <dbReference type="NCBI Taxonomy" id="573321"/>
    <lineage>
        <taxon>Bacteria</taxon>
        <taxon>Pseudomonadati</taxon>
        <taxon>Bacteroidota</taxon>
        <taxon>Chitinophagia</taxon>
        <taxon>Chitinophagales</taxon>
        <taxon>Chitinophagaceae</taxon>
        <taxon>Chitinophaga</taxon>
    </lineage>
</organism>